<evidence type="ECO:0000256" key="1">
    <source>
        <dbReference type="ARBA" id="ARBA00004651"/>
    </source>
</evidence>
<reference evidence="8 9" key="1">
    <citation type="submission" date="2022-02" db="EMBL/GenBank/DDBJ databases">
        <title>Uncovering new skin microbiome diversity through culturing and metagenomics.</title>
        <authorList>
            <person name="Conlan S."/>
            <person name="Deming C."/>
            <person name="Nisc Comparative Sequencing Program N."/>
            <person name="Segre J.A."/>
        </authorList>
    </citation>
    <scope>NUCLEOTIDE SEQUENCE [LARGE SCALE GENOMIC DNA]</scope>
    <source>
        <strain evidence="8 9">ACRQZ</strain>
    </source>
</reference>
<keyword evidence="3 6" id="KW-0812">Transmembrane</keyword>
<gene>
    <name evidence="8" type="ORF">MHL29_12255</name>
</gene>
<evidence type="ECO:0000256" key="6">
    <source>
        <dbReference type="SAM" id="Phobius"/>
    </source>
</evidence>
<sequence length="457" mass="49284">MSSTAHRATPATDDALQRRVVAKVARRLVPFMALMYFVNYLDRTNIGFAKLTMAKDLALTETMFGLASGLFFIGYLVFEVPSNLAMHRFGARRWIARILVSWGIVAAAMAFVPNHQWLYGLRILLGIAEAGFFPGMILYLTYWFPARDRARITGMFLVAIPLSSALGATLSGLLMQNLHGFFGLEGWRAMFLVEAVPAVILGVIAWFYLTDRPDDATWLSAEERTWLTERMAHEQGETERAHGWSVRKALTSGRVLALSFVYFGVCYGLYALSFFLPTIVAGFAKQFGTKFSLVETGMIVAVPFLFGAVAMVANGHHSDKTGERRWHVAVPAVVAGVSIPVALYQQSPLAVMVAITFTAIGVCAALPVFWSLPSAFLTGAGAAAGIALINSLGNISGFAAPFVTGFSIDLTGSAKPALWMVGALLVGAAVITLSLGHAPRRAEDDAPVSERSGSTTA</sequence>
<feature type="transmembrane region" description="Helical" evidence="6">
    <location>
        <begin position="187"/>
        <end position="209"/>
    </location>
</feature>
<protein>
    <submittedName>
        <fullName evidence="8">MFS transporter</fullName>
    </submittedName>
</protein>
<comment type="subcellular location">
    <subcellularLocation>
        <location evidence="1">Cell membrane</location>
        <topology evidence="1">Multi-pass membrane protein</topology>
    </subcellularLocation>
</comment>
<feature type="transmembrane region" description="Helical" evidence="6">
    <location>
        <begin position="154"/>
        <end position="175"/>
    </location>
</feature>
<feature type="transmembrane region" description="Helical" evidence="6">
    <location>
        <begin position="24"/>
        <end position="42"/>
    </location>
</feature>
<dbReference type="RefSeq" id="WP_239264955.1">
    <property type="nucleotide sequence ID" value="NZ_JAKRCV010000041.1"/>
</dbReference>
<dbReference type="EMBL" id="JAKRCV010000041">
    <property type="protein sequence ID" value="MCG7322650.1"/>
    <property type="molecule type" value="Genomic_DNA"/>
</dbReference>
<keyword evidence="5 6" id="KW-0472">Membrane</keyword>
<dbReference type="PROSITE" id="PS50850">
    <property type="entry name" value="MFS"/>
    <property type="match status" value="1"/>
</dbReference>
<feature type="transmembrane region" description="Helical" evidence="6">
    <location>
        <begin position="349"/>
        <end position="370"/>
    </location>
</feature>
<evidence type="ECO:0000259" key="7">
    <source>
        <dbReference type="PROSITE" id="PS50850"/>
    </source>
</evidence>
<feature type="transmembrane region" description="Helical" evidence="6">
    <location>
        <begin position="94"/>
        <end position="113"/>
    </location>
</feature>
<feature type="transmembrane region" description="Helical" evidence="6">
    <location>
        <begin position="119"/>
        <end position="142"/>
    </location>
</feature>
<dbReference type="Proteomes" id="UP001521931">
    <property type="component" value="Unassembled WGS sequence"/>
</dbReference>
<dbReference type="CDD" id="cd17319">
    <property type="entry name" value="MFS_ExuT_GudP_like"/>
    <property type="match status" value="1"/>
</dbReference>
<proteinExistence type="predicted"/>
<keyword evidence="4 6" id="KW-1133">Transmembrane helix</keyword>
<dbReference type="Gene3D" id="1.20.1250.20">
    <property type="entry name" value="MFS general substrate transporter like domains"/>
    <property type="match status" value="2"/>
</dbReference>
<feature type="domain" description="Major facilitator superfamily (MFS) profile" evidence="7">
    <location>
        <begin position="28"/>
        <end position="440"/>
    </location>
</feature>
<feature type="transmembrane region" description="Helical" evidence="6">
    <location>
        <begin position="62"/>
        <end position="82"/>
    </location>
</feature>
<feature type="transmembrane region" description="Helical" evidence="6">
    <location>
        <begin position="255"/>
        <end position="276"/>
    </location>
</feature>
<feature type="transmembrane region" description="Helical" evidence="6">
    <location>
        <begin position="382"/>
        <end position="404"/>
    </location>
</feature>
<accession>A0ABS9Q458</accession>
<feature type="transmembrane region" description="Helical" evidence="6">
    <location>
        <begin position="296"/>
        <end position="314"/>
    </location>
</feature>
<name>A0ABS9Q458_9MICO</name>
<feature type="transmembrane region" description="Helical" evidence="6">
    <location>
        <begin position="326"/>
        <end position="343"/>
    </location>
</feature>
<keyword evidence="2" id="KW-0813">Transport</keyword>
<evidence type="ECO:0000256" key="3">
    <source>
        <dbReference type="ARBA" id="ARBA00022692"/>
    </source>
</evidence>
<evidence type="ECO:0000256" key="4">
    <source>
        <dbReference type="ARBA" id="ARBA00022989"/>
    </source>
</evidence>
<dbReference type="SUPFAM" id="SSF103473">
    <property type="entry name" value="MFS general substrate transporter"/>
    <property type="match status" value="1"/>
</dbReference>
<dbReference type="InterPro" id="IPR020846">
    <property type="entry name" value="MFS_dom"/>
</dbReference>
<organism evidence="8 9">
    <name type="scientific">Arsenicicoccus bolidensis</name>
    <dbReference type="NCBI Taxonomy" id="229480"/>
    <lineage>
        <taxon>Bacteria</taxon>
        <taxon>Bacillati</taxon>
        <taxon>Actinomycetota</taxon>
        <taxon>Actinomycetes</taxon>
        <taxon>Micrococcales</taxon>
        <taxon>Intrasporangiaceae</taxon>
        <taxon>Arsenicicoccus</taxon>
    </lineage>
</organism>
<evidence type="ECO:0000256" key="5">
    <source>
        <dbReference type="ARBA" id="ARBA00023136"/>
    </source>
</evidence>
<feature type="transmembrane region" description="Helical" evidence="6">
    <location>
        <begin position="416"/>
        <end position="435"/>
    </location>
</feature>
<comment type="caution">
    <text evidence="8">The sequence shown here is derived from an EMBL/GenBank/DDBJ whole genome shotgun (WGS) entry which is preliminary data.</text>
</comment>
<evidence type="ECO:0000313" key="8">
    <source>
        <dbReference type="EMBL" id="MCG7322650.1"/>
    </source>
</evidence>
<dbReference type="InterPro" id="IPR011701">
    <property type="entry name" value="MFS"/>
</dbReference>
<dbReference type="PANTHER" id="PTHR43791:SF36">
    <property type="entry name" value="TRANSPORTER, PUTATIVE (AFU_ORTHOLOGUE AFUA_6G08340)-RELATED"/>
    <property type="match status" value="1"/>
</dbReference>
<dbReference type="PANTHER" id="PTHR43791">
    <property type="entry name" value="PERMEASE-RELATED"/>
    <property type="match status" value="1"/>
</dbReference>
<dbReference type="Pfam" id="PF07690">
    <property type="entry name" value="MFS_1"/>
    <property type="match status" value="1"/>
</dbReference>
<evidence type="ECO:0000256" key="2">
    <source>
        <dbReference type="ARBA" id="ARBA00022448"/>
    </source>
</evidence>
<keyword evidence="9" id="KW-1185">Reference proteome</keyword>
<dbReference type="InterPro" id="IPR036259">
    <property type="entry name" value="MFS_trans_sf"/>
</dbReference>
<evidence type="ECO:0000313" key="9">
    <source>
        <dbReference type="Proteomes" id="UP001521931"/>
    </source>
</evidence>